<evidence type="ECO:0000313" key="3">
    <source>
        <dbReference type="EMBL" id="CDM34308.1"/>
    </source>
</evidence>
<dbReference type="InterPro" id="IPR005197">
    <property type="entry name" value="Glyco_hydro_71"/>
</dbReference>
<accession>W6QCB2</accession>
<dbReference type="GO" id="GO:0051118">
    <property type="term" value="F:glucan endo-1,3-alpha-glucosidase activity"/>
    <property type="evidence" value="ECO:0007669"/>
    <property type="project" value="InterPro"/>
</dbReference>
<sequence length="641" mass="68697">MTKIRFILGVITLLSTLVHAASTGNYHIRRVKRQSTDRLVFAHFMIGIVSNRKSASDFDDDMKRAKSLGIDAFALNIGVDPYTDQQLQLAYESAANNDMKVFLSFDFNWWHIEQATEIGQKIAQYGTKPAQLVVDDKVFVSSFAGDGLDVAALRAAVGRSIFFAPNFHPSTGTDISPVDGLLNWMAWPNNGNNKAPTPGHNISVADGDDEYVNALGGKAYIAPVSPWFFTHFGPEVSYSKNWNFPSDLLWFNRWNEILALKPRFIEIVTWNDYGESHYIGPLNSTHTDDGASKWVNDMPHDGWLDISKPYIAAFKAGQSSPDNHISSDELVYWYRPAPRGVDCDSTDTCMVPANNGSGNYFMGRPDGWESMADSVFVVSLLTSPATVQVNSGGTVYNYDAPAGASAKEVPMGVGSQSFTVIRDGQTILSGTSLKEIINDCVCGLYNFNAYVGTLPAGFDDPLQQDGLSAFTQGLRIHTCQPTPSLGTVPPAPPSSSTSSRLPSSPPTTPPSTTPPSTTPPASTTTPPEQCSTTTSTVVITVTVTQTLSPSPSTPPNGGSGDKVCIAGTGSDNYVGLCSFCCTYGYCPAGPCTCTEYGDPVPSPPSTGARGAPLVGEDDSYLGLCSFACDHGYCPPTACRVV</sequence>
<feature type="chain" id="PRO_5004880094" evidence="2">
    <location>
        <begin position="21"/>
        <end position="641"/>
    </location>
</feature>
<dbReference type="EMBL" id="HG792017">
    <property type="protein sequence ID" value="CDM34308.1"/>
    <property type="molecule type" value="Genomic_DNA"/>
</dbReference>
<dbReference type="Pfam" id="PF03659">
    <property type="entry name" value="Glyco_hydro_71"/>
    <property type="match status" value="1"/>
</dbReference>
<evidence type="ECO:0000256" key="1">
    <source>
        <dbReference type="SAM" id="MobiDB-lite"/>
    </source>
</evidence>
<dbReference type="CDD" id="cd11577">
    <property type="entry name" value="GH71"/>
    <property type="match status" value="1"/>
</dbReference>
<dbReference type="OrthoDB" id="3257981at2759"/>
<dbReference type="Gene3D" id="3.20.20.80">
    <property type="entry name" value="Glycosidases"/>
    <property type="match status" value="1"/>
</dbReference>
<feature type="region of interest" description="Disordered" evidence="1">
    <location>
        <begin position="479"/>
        <end position="533"/>
    </location>
</feature>
<protein>
    <submittedName>
        <fullName evidence="3">Glycoside hydrolase, family 71</fullName>
    </submittedName>
</protein>
<feature type="compositionally biased region" description="Low complexity" evidence="1">
    <location>
        <begin position="519"/>
        <end position="533"/>
    </location>
</feature>
<gene>
    <name evidence="3" type="ORF">PROQFM164_S03g001032</name>
</gene>
<dbReference type="AlphaFoldDB" id="W6QCB2"/>
<dbReference type="STRING" id="1365484.W6QCB2"/>
<name>W6QCB2_PENRF</name>
<keyword evidence="2" id="KW-0732">Signal</keyword>
<organism evidence="3 4">
    <name type="scientific">Penicillium roqueforti (strain FM164)</name>
    <dbReference type="NCBI Taxonomy" id="1365484"/>
    <lineage>
        <taxon>Eukaryota</taxon>
        <taxon>Fungi</taxon>
        <taxon>Dikarya</taxon>
        <taxon>Ascomycota</taxon>
        <taxon>Pezizomycotina</taxon>
        <taxon>Eurotiomycetes</taxon>
        <taxon>Eurotiomycetidae</taxon>
        <taxon>Eurotiales</taxon>
        <taxon>Aspergillaceae</taxon>
        <taxon>Penicillium</taxon>
    </lineage>
</organism>
<feature type="signal peptide" evidence="2">
    <location>
        <begin position="1"/>
        <end position="20"/>
    </location>
</feature>
<evidence type="ECO:0000256" key="2">
    <source>
        <dbReference type="SAM" id="SignalP"/>
    </source>
</evidence>
<keyword evidence="3" id="KW-0378">Hydrolase</keyword>
<dbReference type="OMA" id="VCNCGIY"/>
<evidence type="ECO:0000313" key="4">
    <source>
        <dbReference type="Proteomes" id="UP000030686"/>
    </source>
</evidence>
<keyword evidence="4" id="KW-1185">Reference proteome</keyword>
<dbReference type="Proteomes" id="UP000030686">
    <property type="component" value="Unassembled WGS sequence"/>
</dbReference>
<reference evidence="3" key="1">
    <citation type="journal article" date="2014" name="Nat. Commun.">
        <title>Multiple recent horizontal transfers of a large genomic region in cheese making fungi.</title>
        <authorList>
            <person name="Cheeseman K."/>
            <person name="Ropars J."/>
            <person name="Renault P."/>
            <person name="Dupont J."/>
            <person name="Gouzy J."/>
            <person name="Branca A."/>
            <person name="Abraham A.L."/>
            <person name="Ceppi M."/>
            <person name="Conseiller E."/>
            <person name="Debuchy R."/>
            <person name="Malagnac F."/>
            <person name="Goarin A."/>
            <person name="Silar P."/>
            <person name="Lacoste S."/>
            <person name="Sallet E."/>
            <person name="Bensimon A."/>
            <person name="Giraud T."/>
            <person name="Brygoo Y."/>
        </authorList>
    </citation>
    <scope>NUCLEOTIDE SEQUENCE [LARGE SCALE GENOMIC DNA]</scope>
    <source>
        <strain evidence="3">FM164</strain>
    </source>
</reference>
<feature type="compositionally biased region" description="Pro residues" evidence="1">
    <location>
        <begin position="503"/>
        <end position="518"/>
    </location>
</feature>
<proteinExistence type="predicted"/>